<dbReference type="EMBL" id="ML995809">
    <property type="protein sequence ID" value="KAF2773897.1"/>
    <property type="molecule type" value="Genomic_DNA"/>
</dbReference>
<evidence type="ECO:0000256" key="1">
    <source>
        <dbReference type="SAM" id="Phobius"/>
    </source>
</evidence>
<name>A0A6G1LLW7_9PEZI</name>
<keyword evidence="2" id="KW-0732">Signal</keyword>
<dbReference type="OrthoDB" id="10507123at2759"/>
<evidence type="ECO:0000313" key="3">
    <source>
        <dbReference type="EMBL" id="KAF2773897.1"/>
    </source>
</evidence>
<feature type="transmembrane region" description="Helical" evidence="1">
    <location>
        <begin position="87"/>
        <end position="110"/>
    </location>
</feature>
<feature type="chain" id="PRO_5026335492" evidence="2">
    <location>
        <begin position="22"/>
        <end position="111"/>
    </location>
</feature>
<keyword evidence="1" id="KW-0472">Membrane</keyword>
<organism evidence="3 4">
    <name type="scientific">Teratosphaeria nubilosa</name>
    <dbReference type="NCBI Taxonomy" id="161662"/>
    <lineage>
        <taxon>Eukaryota</taxon>
        <taxon>Fungi</taxon>
        <taxon>Dikarya</taxon>
        <taxon>Ascomycota</taxon>
        <taxon>Pezizomycotina</taxon>
        <taxon>Dothideomycetes</taxon>
        <taxon>Dothideomycetidae</taxon>
        <taxon>Mycosphaerellales</taxon>
        <taxon>Teratosphaeriaceae</taxon>
        <taxon>Teratosphaeria</taxon>
    </lineage>
</organism>
<keyword evidence="1" id="KW-1133">Transmembrane helix</keyword>
<sequence length="111" mass="12192">MFSCTNSLILLPALPTGTISSASTLSWRTFLALGMLPSQTSRLMNAMAPWCLSLMDARPCRITKALTIMPRKISRPTPVSSVPSGRVLVVLVMFASFILVSWWVLFSLLAF</sequence>
<keyword evidence="4" id="KW-1185">Reference proteome</keyword>
<proteinExistence type="predicted"/>
<gene>
    <name evidence="3" type="ORF">EJ03DRAFT_71402</name>
</gene>
<keyword evidence="1" id="KW-0812">Transmembrane</keyword>
<dbReference type="AlphaFoldDB" id="A0A6G1LLW7"/>
<feature type="signal peptide" evidence="2">
    <location>
        <begin position="1"/>
        <end position="21"/>
    </location>
</feature>
<protein>
    <submittedName>
        <fullName evidence="3">Uncharacterized protein</fullName>
    </submittedName>
</protein>
<accession>A0A6G1LLW7</accession>
<evidence type="ECO:0000256" key="2">
    <source>
        <dbReference type="SAM" id="SignalP"/>
    </source>
</evidence>
<evidence type="ECO:0000313" key="4">
    <source>
        <dbReference type="Proteomes" id="UP000799436"/>
    </source>
</evidence>
<reference evidence="3" key="1">
    <citation type="journal article" date="2020" name="Stud. Mycol.">
        <title>101 Dothideomycetes genomes: a test case for predicting lifestyles and emergence of pathogens.</title>
        <authorList>
            <person name="Haridas S."/>
            <person name="Albert R."/>
            <person name="Binder M."/>
            <person name="Bloem J."/>
            <person name="Labutti K."/>
            <person name="Salamov A."/>
            <person name="Andreopoulos B."/>
            <person name="Baker S."/>
            <person name="Barry K."/>
            <person name="Bills G."/>
            <person name="Bluhm B."/>
            <person name="Cannon C."/>
            <person name="Castanera R."/>
            <person name="Culley D."/>
            <person name="Daum C."/>
            <person name="Ezra D."/>
            <person name="Gonzalez J."/>
            <person name="Henrissat B."/>
            <person name="Kuo A."/>
            <person name="Liang C."/>
            <person name="Lipzen A."/>
            <person name="Lutzoni F."/>
            <person name="Magnuson J."/>
            <person name="Mondo S."/>
            <person name="Nolan M."/>
            <person name="Ohm R."/>
            <person name="Pangilinan J."/>
            <person name="Park H.-J."/>
            <person name="Ramirez L."/>
            <person name="Alfaro M."/>
            <person name="Sun H."/>
            <person name="Tritt A."/>
            <person name="Yoshinaga Y."/>
            <person name="Zwiers L.-H."/>
            <person name="Turgeon B."/>
            <person name="Goodwin S."/>
            <person name="Spatafora J."/>
            <person name="Crous P."/>
            <person name="Grigoriev I."/>
        </authorList>
    </citation>
    <scope>NUCLEOTIDE SEQUENCE</scope>
    <source>
        <strain evidence="3">CBS 116005</strain>
    </source>
</reference>
<dbReference type="Proteomes" id="UP000799436">
    <property type="component" value="Unassembled WGS sequence"/>
</dbReference>